<organism evidence="1 2">
    <name type="scientific">Strongyloides venezuelensis</name>
    <name type="common">Threadworm</name>
    <dbReference type="NCBI Taxonomy" id="75913"/>
    <lineage>
        <taxon>Eukaryota</taxon>
        <taxon>Metazoa</taxon>
        <taxon>Ecdysozoa</taxon>
        <taxon>Nematoda</taxon>
        <taxon>Chromadorea</taxon>
        <taxon>Rhabditida</taxon>
        <taxon>Tylenchina</taxon>
        <taxon>Panagrolaimomorpha</taxon>
        <taxon>Strongyloidoidea</taxon>
        <taxon>Strongyloididae</taxon>
        <taxon>Strongyloides</taxon>
    </lineage>
</organism>
<name>A0A0K0G1C2_STRVS</name>
<evidence type="ECO:0000313" key="2">
    <source>
        <dbReference type="WBParaSite" id="SVE_1851200.1"/>
    </source>
</evidence>
<dbReference type="WBParaSite" id="SVE_1851200.1">
    <property type="protein sequence ID" value="SVE_1851200.1"/>
    <property type="gene ID" value="SVE_1851200"/>
</dbReference>
<proteinExistence type="predicted"/>
<keyword evidence="1" id="KW-1185">Reference proteome</keyword>
<reference evidence="2" key="2">
    <citation type="submission" date="2015-08" db="UniProtKB">
        <authorList>
            <consortium name="WormBaseParasite"/>
        </authorList>
    </citation>
    <scope>IDENTIFICATION</scope>
</reference>
<reference evidence="1" key="1">
    <citation type="submission" date="2014-07" db="EMBL/GenBank/DDBJ databases">
        <authorList>
            <person name="Martin A.A"/>
            <person name="De Silva N."/>
        </authorList>
    </citation>
    <scope>NUCLEOTIDE SEQUENCE</scope>
</reference>
<dbReference type="Proteomes" id="UP000035680">
    <property type="component" value="Unassembled WGS sequence"/>
</dbReference>
<protein>
    <submittedName>
        <fullName evidence="2">Ovule protein</fullName>
    </submittedName>
</protein>
<sequence>MGLENSLGLYSCLHTAMTFYSYHTRSTSHYKLQYDSKMDHYCDVKEENCKCLTDILSGILSIHEVSIDSFFCLFHQLYVIASSFLSTPSSLAMSFCDCFEFDSTIFCKYSVFVIVSLSLPSSSSRSKFPLGYSQTTDVLCV</sequence>
<evidence type="ECO:0000313" key="1">
    <source>
        <dbReference type="Proteomes" id="UP000035680"/>
    </source>
</evidence>
<dbReference type="AlphaFoldDB" id="A0A0K0G1C2"/>
<accession>A0A0K0G1C2</accession>